<feature type="binding site" evidence="3">
    <location>
        <begin position="47"/>
        <end position="52"/>
    </location>
    <ligand>
        <name>substrate</name>
    </ligand>
</feature>
<feature type="chain" id="PRO_5034990177" description="Gamma-glutamylcyclotransferase" evidence="4">
    <location>
        <begin position="25"/>
        <end position="209"/>
    </location>
</feature>
<dbReference type="GeneID" id="114472128"/>
<dbReference type="AlphaFoldDB" id="A0A8C5DP07"/>
<proteinExistence type="predicted"/>
<gene>
    <name evidence="5" type="primary">ggcta</name>
</gene>
<dbReference type="PANTHER" id="PTHR12935">
    <property type="entry name" value="GAMMA-GLUTAMYLCYCLOTRANSFERASE"/>
    <property type="match status" value="1"/>
</dbReference>
<dbReference type="PANTHER" id="PTHR12935:SF13">
    <property type="entry name" value="GAMMA-GLUTAMYLCYCLOTRANSFERASE"/>
    <property type="match status" value="1"/>
</dbReference>
<feature type="binding site" evidence="3">
    <location>
        <position position="166"/>
    </location>
    <ligand>
        <name>substrate</name>
    </ligand>
</feature>
<reference evidence="5" key="2">
    <citation type="submission" date="2025-08" db="UniProtKB">
        <authorList>
            <consortium name="Ensembl"/>
        </authorList>
    </citation>
    <scope>IDENTIFICATION</scope>
</reference>
<protein>
    <recommendedName>
        <fullName evidence="7">Gamma-glutamylcyclotransferase</fullName>
    </recommendedName>
</protein>
<dbReference type="RefSeq" id="XP_028317040.1">
    <property type="nucleotide sequence ID" value="XM_028461239.1"/>
</dbReference>
<evidence type="ECO:0000256" key="3">
    <source>
        <dbReference type="PIRSR" id="PIRSR617939-2"/>
    </source>
</evidence>
<evidence type="ECO:0000256" key="4">
    <source>
        <dbReference type="SAM" id="SignalP"/>
    </source>
</evidence>
<dbReference type="CDD" id="cd06661">
    <property type="entry name" value="GGCT_like"/>
    <property type="match status" value="1"/>
</dbReference>
<accession>A0A8C5DP07</accession>
<feature type="signal peptide" evidence="4">
    <location>
        <begin position="1"/>
        <end position="24"/>
    </location>
</feature>
<sequence>MLIAVRFWLQVLCGELNLLQVSHSGPQLNSSPALGGNMTGSPDRFMYFAYGSNLLKERLQLKNPSAVFITTGRLKDYELNFGLWKEHVDNSWHGGVATIQYHPGAEVWGVIWSLSIENLASLDRQEGVGVGIYSPLDVSVETDEGTMLCRTYQMNNFHSCPPSPQYKQVVCMGAEENSLPEEYLKWLKTIKTNDYSGPSVLDELSSART</sequence>
<reference evidence="5" key="1">
    <citation type="submission" date="2020-06" db="EMBL/GenBank/DDBJ databases">
        <authorList>
            <consortium name="Wellcome Sanger Institute Data Sharing"/>
        </authorList>
    </citation>
    <scope>NUCLEOTIDE SEQUENCE [LARGE SCALE GENOMIC DNA]</scope>
</reference>
<evidence type="ECO:0000256" key="1">
    <source>
        <dbReference type="ARBA" id="ARBA00023239"/>
    </source>
</evidence>
<evidence type="ECO:0008006" key="7">
    <source>
        <dbReference type="Google" id="ProtNLM"/>
    </source>
</evidence>
<dbReference type="SUPFAM" id="SSF110857">
    <property type="entry name" value="Gamma-glutamyl cyclotransferase-like"/>
    <property type="match status" value="1"/>
</dbReference>
<keyword evidence="6" id="KW-1185">Reference proteome</keyword>
<dbReference type="GO" id="GO:0003839">
    <property type="term" value="F:gamma-glutamylcyclotransferase activity"/>
    <property type="evidence" value="ECO:0007669"/>
    <property type="project" value="InterPro"/>
</dbReference>
<dbReference type="CTD" id="100149204"/>
<evidence type="ECO:0000313" key="6">
    <source>
        <dbReference type="Proteomes" id="UP000694680"/>
    </source>
</evidence>
<dbReference type="Gene3D" id="3.10.490.10">
    <property type="entry name" value="Gamma-glutamyl cyclotransferase-like"/>
    <property type="match status" value="1"/>
</dbReference>
<dbReference type="Pfam" id="PF13772">
    <property type="entry name" value="AIG2_2"/>
    <property type="match status" value="1"/>
</dbReference>
<keyword evidence="4" id="KW-0732">Signal</keyword>
<feature type="active site" description="Proton acceptor" evidence="2">
    <location>
        <position position="126"/>
    </location>
</feature>
<dbReference type="InterPro" id="IPR036568">
    <property type="entry name" value="GGCT-like_sf"/>
</dbReference>
<keyword evidence="1" id="KW-0456">Lyase</keyword>
<dbReference type="Proteomes" id="UP000694680">
    <property type="component" value="Chromosome 11"/>
</dbReference>
<dbReference type="Ensembl" id="ENSGWIT00000009765.1">
    <property type="protein sequence ID" value="ENSGWIP00000008737.1"/>
    <property type="gene ID" value="ENSGWIG00000005223.1"/>
</dbReference>
<organism evidence="5 6">
    <name type="scientific">Gouania willdenowi</name>
    <name type="common">Blunt-snouted clingfish</name>
    <name type="synonym">Lepadogaster willdenowi</name>
    <dbReference type="NCBI Taxonomy" id="441366"/>
    <lineage>
        <taxon>Eukaryota</taxon>
        <taxon>Metazoa</taxon>
        <taxon>Chordata</taxon>
        <taxon>Craniata</taxon>
        <taxon>Vertebrata</taxon>
        <taxon>Euteleostomi</taxon>
        <taxon>Actinopterygii</taxon>
        <taxon>Neopterygii</taxon>
        <taxon>Teleostei</taxon>
        <taxon>Neoteleostei</taxon>
        <taxon>Acanthomorphata</taxon>
        <taxon>Ovalentaria</taxon>
        <taxon>Blenniimorphae</taxon>
        <taxon>Blenniiformes</taxon>
        <taxon>Gobiesocoidei</taxon>
        <taxon>Gobiesocidae</taxon>
        <taxon>Gobiesocinae</taxon>
        <taxon>Gouania</taxon>
    </lineage>
</organism>
<dbReference type="InterPro" id="IPR017939">
    <property type="entry name" value="G-Glutamylcylcotransferase"/>
</dbReference>
<dbReference type="OrthoDB" id="2924818at2759"/>
<dbReference type="InterPro" id="IPR013024">
    <property type="entry name" value="GGCT-like"/>
</dbReference>
<name>A0A8C5DP07_GOUWI</name>
<evidence type="ECO:0000313" key="5">
    <source>
        <dbReference type="Ensembl" id="ENSGWIP00000008737.1"/>
    </source>
</evidence>
<reference evidence="5" key="3">
    <citation type="submission" date="2025-09" db="UniProtKB">
        <authorList>
            <consortium name="Ensembl"/>
        </authorList>
    </citation>
    <scope>IDENTIFICATION</scope>
</reference>
<evidence type="ECO:0000256" key="2">
    <source>
        <dbReference type="PIRSR" id="PIRSR617939-1"/>
    </source>
</evidence>